<proteinExistence type="predicted"/>
<evidence type="ECO:0000256" key="7">
    <source>
        <dbReference type="ARBA" id="ARBA00023136"/>
    </source>
</evidence>
<dbReference type="InterPro" id="IPR037673">
    <property type="entry name" value="MSC/AndL"/>
</dbReference>
<evidence type="ECO:0000256" key="5">
    <source>
        <dbReference type="ARBA" id="ARBA00022989"/>
    </source>
</evidence>
<evidence type="ECO:0000256" key="3">
    <source>
        <dbReference type="ARBA" id="ARBA00022475"/>
    </source>
</evidence>
<dbReference type="Proteomes" id="UP000565572">
    <property type="component" value="Unassembled WGS sequence"/>
</dbReference>
<evidence type="ECO:0000256" key="4">
    <source>
        <dbReference type="ARBA" id="ARBA00022692"/>
    </source>
</evidence>
<evidence type="ECO:0000256" key="1">
    <source>
        <dbReference type="ARBA" id="ARBA00004141"/>
    </source>
</evidence>
<keyword evidence="6" id="KW-0406">Ion transport</keyword>
<keyword evidence="11" id="KW-1185">Reference proteome</keyword>
<dbReference type="PANTHER" id="PTHR30266:SF2">
    <property type="entry name" value="LARGE-CONDUCTANCE MECHANOSENSITIVE CHANNEL"/>
    <property type="match status" value="1"/>
</dbReference>
<evidence type="ECO:0000256" key="6">
    <source>
        <dbReference type="ARBA" id="ARBA00023065"/>
    </source>
</evidence>
<name>A0A7W5JYG6_9ACTN</name>
<evidence type="ECO:0000313" key="11">
    <source>
        <dbReference type="Proteomes" id="UP000565572"/>
    </source>
</evidence>
<dbReference type="GO" id="GO:0008381">
    <property type="term" value="F:mechanosensitive monoatomic ion channel activity"/>
    <property type="evidence" value="ECO:0007669"/>
    <property type="project" value="InterPro"/>
</dbReference>
<sequence length="126" mass="13480">MRGNLVELAVAVIIGTAFTAVVKAFTDMITDLIGKVGGVPDFSKTSFYGISVGAFVTAVLSFVLTAAVVYFLVVIPYNRVSARLKELEDQPKSAPAVTSEDLLTEIRDLLRQQAGSPTTGRVSDQR</sequence>
<keyword evidence="2" id="KW-0813">Transport</keyword>
<accession>A0A7W5JYG6</accession>
<comment type="subcellular location">
    <subcellularLocation>
        <location evidence="1">Membrane</location>
        <topology evidence="1">Multi-pass membrane protein</topology>
    </subcellularLocation>
</comment>
<gene>
    <name evidence="10" type="ORF">FHX39_003578</name>
</gene>
<keyword evidence="5 9" id="KW-1133">Transmembrane helix</keyword>
<dbReference type="InterPro" id="IPR001185">
    <property type="entry name" value="MS_channel"/>
</dbReference>
<keyword evidence="8" id="KW-0407">Ion channel</keyword>
<dbReference type="PANTHER" id="PTHR30266">
    <property type="entry name" value="MECHANOSENSITIVE CHANNEL MSCL"/>
    <property type="match status" value="1"/>
</dbReference>
<keyword evidence="3" id="KW-1003">Cell membrane</keyword>
<keyword evidence="7 9" id="KW-0472">Membrane</keyword>
<keyword evidence="4 9" id="KW-0812">Transmembrane</keyword>
<dbReference type="NCBIfam" id="TIGR00220">
    <property type="entry name" value="mscL"/>
    <property type="match status" value="1"/>
</dbReference>
<dbReference type="Pfam" id="PF01741">
    <property type="entry name" value="MscL"/>
    <property type="match status" value="1"/>
</dbReference>
<evidence type="ECO:0000256" key="8">
    <source>
        <dbReference type="ARBA" id="ARBA00023303"/>
    </source>
</evidence>
<dbReference type="SUPFAM" id="SSF81330">
    <property type="entry name" value="Gated mechanosensitive channel"/>
    <property type="match status" value="1"/>
</dbReference>
<dbReference type="InterPro" id="IPR036019">
    <property type="entry name" value="MscL_channel"/>
</dbReference>
<organism evidence="10 11">
    <name type="scientific">Microlunatus antarcticus</name>
    <dbReference type="NCBI Taxonomy" id="53388"/>
    <lineage>
        <taxon>Bacteria</taxon>
        <taxon>Bacillati</taxon>
        <taxon>Actinomycetota</taxon>
        <taxon>Actinomycetes</taxon>
        <taxon>Propionibacteriales</taxon>
        <taxon>Propionibacteriaceae</taxon>
        <taxon>Microlunatus</taxon>
    </lineage>
</organism>
<evidence type="ECO:0000313" key="10">
    <source>
        <dbReference type="EMBL" id="MBB3328634.1"/>
    </source>
</evidence>
<evidence type="ECO:0000256" key="9">
    <source>
        <dbReference type="SAM" id="Phobius"/>
    </source>
</evidence>
<evidence type="ECO:0000256" key="2">
    <source>
        <dbReference type="ARBA" id="ARBA00022448"/>
    </source>
</evidence>
<reference evidence="10 11" key="1">
    <citation type="submission" date="2020-08" db="EMBL/GenBank/DDBJ databases">
        <title>Sequencing the genomes of 1000 actinobacteria strains.</title>
        <authorList>
            <person name="Klenk H.-P."/>
        </authorList>
    </citation>
    <scope>NUCLEOTIDE SEQUENCE [LARGE SCALE GENOMIC DNA]</scope>
    <source>
        <strain evidence="10 11">DSM 11053</strain>
    </source>
</reference>
<protein>
    <submittedName>
        <fullName evidence="10">Large conductance mechanosensitive channel</fullName>
    </submittedName>
</protein>
<feature type="transmembrane region" description="Helical" evidence="9">
    <location>
        <begin position="48"/>
        <end position="75"/>
    </location>
</feature>
<dbReference type="GO" id="GO:0016020">
    <property type="term" value="C:membrane"/>
    <property type="evidence" value="ECO:0007669"/>
    <property type="project" value="UniProtKB-SubCell"/>
</dbReference>
<dbReference type="EMBL" id="JACHZG010000001">
    <property type="protein sequence ID" value="MBB3328634.1"/>
    <property type="molecule type" value="Genomic_DNA"/>
</dbReference>
<comment type="caution">
    <text evidence="10">The sequence shown here is derived from an EMBL/GenBank/DDBJ whole genome shotgun (WGS) entry which is preliminary data.</text>
</comment>
<dbReference type="AlphaFoldDB" id="A0A7W5JYG6"/>
<dbReference type="Gene3D" id="1.10.1200.120">
    <property type="entry name" value="Large-conductance mechanosensitive channel, MscL, domain 1"/>
    <property type="match status" value="1"/>
</dbReference>